<dbReference type="SUPFAM" id="SSF48371">
    <property type="entry name" value="ARM repeat"/>
    <property type="match status" value="1"/>
</dbReference>
<sequence length="367" mass="40396">MVSMHTLDAIVFPYLVVVLLWVVIAFFVVSIAALFVGLGIHKRHLAKRESNYRRQIEAYAHAISQFREGDETCLPSVADFDAACALGAALTKTFRTQDIPPQAALLEAIRNSGAALLVMAYLDAKDWGQRFRAVTALGDLRLPELFDKLVEIAHSEPHMSVFGNCLYAAANSVSRPDQIRTLFDLINSRRDISAGYDEGMFRLAIQALRRHDAQLEALAAVLRPCLQSEEADEQHLLALVLAMGKEQLVAFKNDMVNIVRSRGSARLTAAVMRAVHSMHLCDSIISEYVGSSDPMLNIAAIRSAECCGPDIVPLIGRELRSTDFNVRYAAAVTLSKLGENGHNELIERRQDSDPFARDMAAFALSVG</sequence>
<dbReference type="InterPro" id="IPR016024">
    <property type="entry name" value="ARM-type_fold"/>
</dbReference>
<keyword evidence="1" id="KW-0812">Transmembrane</keyword>
<evidence type="ECO:0008006" key="3">
    <source>
        <dbReference type="Google" id="ProtNLM"/>
    </source>
</evidence>
<dbReference type="InterPro" id="IPR021133">
    <property type="entry name" value="HEAT_type_2"/>
</dbReference>
<evidence type="ECO:0000313" key="2">
    <source>
        <dbReference type="EMBL" id="EQD46227.1"/>
    </source>
</evidence>
<dbReference type="EMBL" id="AUZX01010788">
    <property type="protein sequence ID" value="EQD46227.1"/>
    <property type="molecule type" value="Genomic_DNA"/>
</dbReference>
<keyword evidence="1" id="KW-0472">Membrane</keyword>
<reference evidence="2" key="1">
    <citation type="submission" date="2013-08" db="EMBL/GenBank/DDBJ databases">
        <authorList>
            <person name="Mendez C."/>
            <person name="Richter M."/>
            <person name="Ferrer M."/>
            <person name="Sanchez J."/>
        </authorList>
    </citation>
    <scope>NUCLEOTIDE SEQUENCE</scope>
</reference>
<feature type="transmembrane region" description="Helical" evidence="1">
    <location>
        <begin position="12"/>
        <end position="38"/>
    </location>
</feature>
<protein>
    <recommendedName>
        <fullName evidence="3">HEAT repeat protein</fullName>
    </recommendedName>
</protein>
<dbReference type="AlphaFoldDB" id="T0ZP07"/>
<keyword evidence="1" id="KW-1133">Transmembrane helix</keyword>
<dbReference type="InterPro" id="IPR011989">
    <property type="entry name" value="ARM-like"/>
</dbReference>
<accession>T0ZP07</accession>
<dbReference type="PROSITE" id="PS50077">
    <property type="entry name" value="HEAT_REPEAT"/>
    <property type="match status" value="1"/>
</dbReference>
<organism evidence="2">
    <name type="scientific">mine drainage metagenome</name>
    <dbReference type="NCBI Taxonomy" id="410659"/>
    <lineage>
        <taxon>unclassified sequences</taxon>
        <taxon>metagenomes</taxon>
        <taxon>ecological metagenomes</taxon>
    </lineage>
</organism>
<name>T0ZP07_9ZZZZ</name>
<reference evidence="2" key="2">
    <citation type="journal article" date="2014" name="ISME J.">
        <title>Microbial stratification in low pH oxic and suboxic macroscopic growths along an acid mine drainage.</title>
        <authorList>
            <person name="Mendez-Garcia C."/>
            <person name="Mesa V."/>
            <person name="Sprenger R.R."/>
            <person name="Richter M."/>
            <person name="Diez M.S."/>
            <person name="Solano J."/>
            <person name="Bargiela R."/>
            <person name="Golyshina O.V."/>
            <person name="Manteca A."/>
            <person name="Ramos J.L."/>
            <person name="Gallego J.R."/>
            <person name="Llorente I."/>
            <person name="Martins Dos Santos V.A."/>
            <person name="Jensen O.N."/>
            <person name="Pelaez A.I."/>
            <person name="Sanchez J."/>
            <person name="Ferrer M."/>
        </authorList>
    </citation>
    <scope>NUCLEOTIDE SEQUENCE</scope>
</reference>
<proteinExistence type="predicted"/>
<evidence type="ECO:0000256" key="1">
    <source>
        <dbReference type="SAM" id="Phobius"/>
    </source>
</evidence>
<dbReference type="Gene3D" id="1.25.10.10">
    <property type="entry name" value="Leucine-rich Repeat Variant"/>
    <property type="match status" value="1"/>
</dbReference>
<comment type="caution">
    <text evidence="2">The sequence shown here is derived from an EMBL/GenBank/DDBJ whole genome shotgun (WGS) entry which is preliminary data.</text>
</comment>
<gene>
    <name evidence="2" type="ORF">B1A_14687</name>
</gene>